<feature type="compositionally biased region" description="Basic and acidic residues" evidence="1">
    <location>
        <begin position="205"/>
        <end position="216"/>
    </location>
</feature>
<organism evidence="2 3">
    <name type="scientific">Diacronema lutheri</name>
    <name type="common">Unicellular marine alga</name>
    <name type="synonym">Monochrysis lutheri</name>
    <dbReference type="NCBI Taxonomy" id="2081491"/>
    <lineage>
        <taxon>Eukaryota</taxon>
        <taxon>Haptista</taxon>
        <taxon>Haptophyta</taxon>
        <taxon>Pavlovophyceae</taxon>
        <taxon>Pavlovales</taxon>
        <taxon>Pavlovaceae</taxon>
        <taxon>Diacronema</taxon>
    </lineage>
</organism>
<dbReference type="Proteomes" id="UP000751190">
    <property type="component" value="Unassembled WGS sequence"/>
</dbReference>
<evidence type="ECO:0000313" key="3">
    <source>
        <dbReference type="Proteomes" id="UP000751190"/>
    </source>
</evidence>
<protein>
    <submittedName>
        <fullName evidence="2">Uncharacterized protein</fullName>
    </submittedName>
</protein>
<dbReference type="EMBL" id="JAGTXO010000030">
    <property type="protein sequence ID" value="KAG8460834.1"/>
    <property type="molecule type" value="Genomic_DNA"/>
</dbReference>
<evidence type="ECO:0000256" key="1">
    <source>
        <dbReference type="SAM" id="MobiDB-lite"/>
    </source>
</evidence>
<reference evidence="2" key="1">
    <citation type="submission" date="2021-05" db="EMBL/GenBank/DDBJ databases">
        <title>The genome of the haptophyte Pavlova lutheri (Diacronema luteri, Pavlovales) - a model for lipid biosynthesis in eukaryotic algae.</title>
        <authorList>
            <person name="Hulatt C.J."/>
            <person name="Posewitz M.C."/>
        </authorList>
    </citation>
    <scope>NUCLEOTIDE SEQUENCE</scope>
    <source>
        <strain evidence="2">NIVA-4/92</strain>
    </source>
</reference>
<evidence type="ECO:0000313" key="2">
    <source>
        <dbReference type="EMBL" id="KAG8460834.1"/>
    </source>
</evidence>
<name>A0A8J5XH97_DIALT</name>
<sequence>MHPRRVARKLLRKLLRAAVDADEAAKPRGGRAPTAERDTAVEGLFAKLWVGDAGGAVEQLPIGLKQFADWLVLPVDYASNDDPAVKHTTNYFLTPDRVEMGVALVARLGMLYTHITGEPPPHALCPRRSAMQQRYTALTVLDLYLLLDKEDKGFVDDKARQLPTADGGPHPCARVSTSDPRIKDAILGRLFDLDVPALRWSGAERPDDTVTKEQRRGWSSTAVPPAIASAGPQPVELVLINGGDIKVVKPLRVLRGGGWSRGGRTPLSWISDEVSSTVQGTSRRPPHTGLVESIAWWSYYVVAITTVAALTLAFDVIAVAAVAAAQMLSSPKRIAPYVRATLGLARARIAWKTKCARLESLLAEQQALAGLAARRDSSAPAARAAKADLKHRVDAAQCECDQARACFEEAKLEAVKARNGW</sequence>
<feature type="region of interest" description="Disordered" evidence="1">
    <location>
        <begin position="205"/>
        <end position="225"/>
    </location>
</feature>
<comment type="caution">
    <text evidence="2">The sequence shown here is derived from an EMBL/GenBank/DDBJ whole genome shotgun (WGS) entry which is preliminary data.</text>
</comment>
<gene>
    <name evidence="2" type="ORF">KFE25_010889</name>
</gene>
<accession>A0A8J5XH97</accession>
<keyword evidence="3" id="KW-1185">Reference proteome</keyword>
<proteinExistence type="predicted"/>
<dbReference type="AlphaFoldDB" id="A0A8J5XH97"/>